<sequence>MFIGSDTEDSGNYDDFMYSDDDAMNGGDDMEFESDNEIDNNADTTGRNDPQQNKPELSLDERYNQLMETVDVLFEANNFVLAREKLSEFPRDAALASRTIFQVQMKILESWIQELKSCTAYPSAKDIGAALSESVLVFFMSKDLIHADEVPRIIGIIDDLVIGKEFSSKCGLLFNLTTERKEVLKKSVEFYSCLLSELENLLRFESTPNWIGSIVFLYKYKIHYLTVVKAIVEDSDVPQKTLTSLQTILDHTTNLLSINRPGIMPELLVNALRIKVEASIYQFIRKGGSSSADYREGAQANIWKLNDLVTQSATLKHDPELSIIVHTGRGIIYMPRSELDDVESSEYGPGESKLDGFLEGTRDTKNVFRKALIRFEEIGYGRLASSTSQPDLQDYHKLLIAFIVMSSMVLVKEGKTDYDTSTFKDTPVVDPFTFEEIRIVEDTPFVQILKEMYQDWMNCDVDAFYDSINQLGQLQVTLGYFIKKILLLIQSTKLWTKVAPNYDCLSIKDICEQLTYDKNAPMARDELLTLLMTSIMRGEAAVYYKIDFLNDLVYFGDEYKVPLTVGSHYQPSLQGMDESKSYEFANDVAVNSVESIHFKERIEVAEFFDQLKQTRMEHTHLPSTGRTAIAPDVPEASHQELKNTSAQGHQARLHEQFMKLVGMAEKNIDKLEKKADSQQRIPT</sequence>
<feature type="coiled-coil region" evidence="1">
    <location>
        <begin position="654"/>
        <end position="681"/>
    </location>
</feature>
<keyword evidence="1" id="KW-0175">Coiled coil</keyword>
<comment type="caution">
    <text evidence="3">The sequence shown here is derived from an EMBL/GenBank/DDBJ whole genome shotgun (WGS) entry which is preliminary data.</text>
</comment>
<feature type="compositionally biased region" description="Polar residues" evidence="2">
    <location>
        <begin position="41"/>
        <end position="55"/>
    </location>
</feature>
<organism evidence="3 4">
    <name type="scientific">Maudiozyma barnettii</name>
    <dbReference type="NCBI Taxonomy" id="61262"/>
    <lineage>
        <taxon>Eukaryota</taxon>
        <taxon>Fungi</taxon>
        <taxon>Dikarya</taxon>
        <taxon>Ascomycota</taxon>
        <taxon>Saccharomycotina</taxon>
        <taxon>Saccharomycetes</taxon>
        <taxon>Saccharomycetales</taxon>
        <taxon>Saccharomycetaceae</taxon>
        <taxon>Maudiozyma</taxon>
    </lineage>
</organism>
<evidence type="ECO:0000256" key="2">
    <source>
        <dbReference type="SAM" id="MobiDB-lite"/>
    </source>
</evidence>
<reference evidence="3 4" key="1">
    <citation type="submission" date="2020-05" db="EMBL/GenBank/DDBJ databases">
        <authorList>
            <person name="Casaregola S."/>
            <person name="Devillers H."/>
            <person name="Grondin C."/>
        </authorList>
    </citation>
    <scope>NUCLEOTIDE SEQUENCE [LARGE SCALE GENOMIC DNA]</scope>
    <source>
        <strain evidence="3 4">CLIB 1767</strain>
    </source>
</reference>
<keyword evidence="4" id="KW-1185">Reference proteome</keyword>
<dbReference type="RefSeq" id="XP_041408639.1">
    <property type="nucleotide sequence ID" value="XM_041552705.1"/>
</dbReference>
<accession>A0A8H2VK27</accession>
<evidence type="ECO:0000313" key="3">
    <source>
        <dbReference type="EMBL" id="CAB4256795.1"/>
    </source>
</evidence>
<dbReference type="GO" id="GO:0016874">
    <property type="term" value="F:ligase activity"/>
    <property type="evidence" value="ECO:0007669"/>
    <property type="project" value="UniProtKB-KW"/>
</dbReference>
<dbReference type="EMBL" id="CAEFZW010000011">
    <property type="protein sequence ID" value="CAB4256795.1"/>
    <property type="molecule type" value="Genomic_DNA"/>
</dbReference>
<dbReference type="AlphaFoldDB" id="A0A8H2VK27"/>
<evidence type="ECO:0000313" key="4">
    <source>
        <dbReference type="Proteomes" id="UP000644660"/>
    </source>
</evidence>
<dbReference type="OrthoDB" id="4047547at2759"/>
<dbReference type="GeneID" id="64859889"/>
<proteinExistence type="predicted"/>
<gene>
    <name evidence="3" type="ORF">KABA2_11S03498</name>
</gene>
<name>A0A8H2VK27_9SACH</name>
<keyword evidence="3" id="KW-0436">Ligase</keyword>
<protein>
    <submittedName>
        <fullName evidence="3">Similar to Saccharomyces cerevisiae YOL117W RRI2 Subunit of the COP9 signalosome (CSN) complex that cleaves the ubiquitin-like protein Nedd8 from SCF ubiquitin ligases</fullName>
    </submittedName>
</protein>
<dbReference type="Proteomes" id="UP000644660">
    <property type="component" value="Unassembled WGS sequence"/>
</dbReference>
<feature type="region of interest" description="Disordered" evidence="2">
    <location>
        <begin position="1"/>
        <end position="55"/>
    </location>
</feature>
<feature type="compositionally biased region" description="Acidic residues" evidence="2">
    <location>
        <begin position="1"/>
        <end position="40"/>
    </location>
</feature>
<evidence type="ECO:0000256" key="1">
    <source>
        <dbReference type="SAM" id="Coils"/>
    </source>
</evidence>